<keyword evidence="3" id="KW-1003">Cell membrane</keyword>
<evidence type="ECO:0000256" key="3">
    <source>
        <dbReference type="ARBA" id="ARBA00022475"/>
    </source>
</evidence>
<name>A0ABW3CNE6_9ACTN</name>
<proteinExistence type="inferred from homology"/>
<feature type="transmembrane region" description="Helical" evidence="7">
    <location>
        <begin position="119"/>
        <end position="135"/>
    </location>
</feature>
<evidence type="ECO:0000256" key="7">
    <source>
        <dbReference type="SAM" id="Phobius"/>
    </source>
</evidence>
<keyword evidence="6 7" id="KW-0472">Membrane</keyword>
<dbReference type="EMBL" id="JBHTIR010003591">
    <property type="protein sequence ID" value="MFD0855450.1"/>
    <property type="molecule type" value="Genomic_DNA"/>
</dbReference>
<dbReference type="Pfam" id="PF07681">
    <property type="entry name" value="DoxX"/>
    <property type="match status" value="1"/>
</dbReference>
<feature type="transmembrane region" description="Helical" evidence="7">
    <location>
        <begin position="12"/>
        <end position="35"/>
    </location>
</feature>
<sequence length="148" mass="15836">MDALPHEPPPEVVMDVIALIGRIVFTLCFILGGIGHLTATEAMSGFAASKKVPQPTLAVQISGIWIIVGSVLLILGVWPDLGALMLMVFLLGTAVLMHDFWTETDPQAKQMEQIQFTKDLSLAGGALAIFALYAMDPHPGLNLVGPLF</sequence>
<evidence type="ECO:0000256" key="2">
    <source>
        <dbReference type="ARBA" id="ARBA00006679"/>
    </source>
</evidence>
<dbReference type="PANTHER" id="PTHR33452:SF1">
    <property type="entry name" value="INNER MEMBRANE PROTEIN YPHA-RELATED"/>
    <property type="match status" value="1"/>
</dbReference>
<keyword evidence="5 7" id="KW-1133">Transmembrane helix</keyword>
<comment type="similarity">
    <text evidence="2">Belongs to the DoxX family.</text>
</comment>
<evidence type="ECO:0000256" key="6">
    <source>
        <dbReference type="ARBA" id="ARBA00023136"/>
    </source>
</evidence>
<feature type="transmembrane region" description="Helical" evidence="7">
    <location>
        <begin position="81"/>
        <end position="98"/>
    </location>
</feature>
<comment type="caution">
    <text evidence="8">The sequence shown here is derived from an EMBL/GenBank/DDBJ whole genome shotgun (WGS) entry which is preliminary data.</text>
</comment>
<dbReference type="PANTHER" id="PTHR33452">
    <property type="entry name" value="OXIDOREDUCTASE CATD-RELATED"/>
    <property type="match status" value="1"/>
</dbReference>
<evidence type="ECO:0000256" key="4">
    <source>
        <dbReference type="ARBA" id="ARBA00022692"/>
    </source>
</evidence>
<dbReference type="Proteomes" id="UP001597083">
    <property type="component" value="Unassembled WGS sequence"/>
</dbReference>
<evidence type="ECO:0000313" key="9">
    <source>
        <dbReference type="Proteomes" id="UP001597083"/>
    </source>
</evidence>
<gene>
    <name evidence="8" type="ORF">ACFQ07_24625</name>
</gene>
<keyword evidence="9" id="KW-1185">Reference proteome</keyword>
<evidence type="ECO:0000256" key="5">
    <source>
        <dbReference type="ARBA" id="ARBA00022989"/>
    </source>
</evidence>
<protein>
    <submittedName>
        <fullName evidence="8">DoxX family protein</fullName>
    </submittedName>
</protein>
<accession>A0ABW3CNE6</accession>
<organism evidence="8 9">
    <name type="scientific">Actinomadura adrarensis</name>
    <dbReference type="NCBI Taxonomy" id="1819600"/>
    <lineage>
        <taxon>Bacteria</taxon>
        <taxon>Bacillati</taxon>
        <taxon>Actinomycetota</taxon>
        <taxon>Actinomycetes</taxon>
        <taxon>Streptosporangiales</taxon>
        <taxon>Thermomonosporaceae</taxon>
        <taxon>Actinomadura</taxon>
    </lineage>
</organism>
<dbReference type="InterPro" id="IPR032808">
    <property type="entry name" value="DoxX"/>
</dbReference>
<comment type="subcellular location">
    <subcellularLocation>
        <location evidence="1">Cell membrane</location>
        <topology evidence="1">Multi-pass membrane protein</topology>
    </subcellularLocation>
</comment>
<dbReference type="InterPro" id="IPR051907">
    <property type="entry name" value="DoxX-like_oxidoreductase"/>
</dbReference>
<evidence type="ECO:0000313" key="8">
    <source>
        <dbReference type="EMBL" id="MFD0855450.1"/>
    </source>
</evidence>
<keyword evidence="4 7" id="KW-0812">Transmembrane</keyword>
<feature type="transmembrane region" description="Helical" evidence="7">
    <location>
        <begin position="56"/>
        <end position="75"/>
    </location>
</feature>
<evidence type="ECO:0000256" key="1">
    <source>
        <dbReference type="ARBA" id="ARBA00004651"/>
    </source>
</evidence>
<reference evidence="9" key="1">
    <citation type="journal article" date="2019" name="Int. J. Syst. Evol. Microbiol.">
        <title>The Global Catalogue of Microorganisms (GCM) 10K type strain sequencing project: providing services to taxonomists for standard genome sequencing and annotation.</title>
        <authorList>
            <consortium name="The Broad Institute Genomics Platform"/>
            <consortium name="The Broad Institute Genome Sequencing Center for Infectious Disease"/>
            <person name="Wu L."/>
            <person name="Ma J."/>
        </authorList>
    </citation>
    <scope>NUCLEOTIDE SEQUENCE [LARGE SCALE GENOMIC DNA]</scope>
    <source>
        <strain evidence="9">JCM 31696</strain>
    </source>
</reference>